<dbReference type="EMBL" id="KL584721">
    <property type="protein sequence ID" value="KEQ69430.1"/>
    <property type="molecule type" value="Genomic_DNA"/>
</dbReference>
<dbReference type="InterPro" id="IPR011044">
    <property type="entry name" value="Quino_amine_DH_bsu"/>
</dbReference>
<reference evidence="2 3" key="1">
    <citation type="journal article" date="2014" name="BMC Genomics">
        <title>Genome sequencing of four Aureobasidium pullulans varieties: biotechnological potential, stress tolerance, and description of new species.</title>
        <authorList>
            <person name="Gostin Ar C."/>
            <person name="Ohm R.A."/>
            <person name="Kogej T."/>
            <person name="Sonjak S."/>
            <person name="Turk M."/>
            <person name="Zajc J."/>
            <person name="Zalar P."/>
            <person name="Grube M."/>
            <person name="Sun H."/>
            <person name="Han J."/>
            <person name="Sharma A."/>
            <person name="Chiniquy J."/>
            <person name="Ngan C.Y."/>
            <person name="Lipzen A."/>
            <person name="Barry K."/>
            <person name="Grigoriev I.V."/>
            <person name="Gunde-Cimerman N."/>
        </authorList>
    </citation>
    <scope>NUCLEOTIDE SEQUENCE [LARGE SCALE GENOMIC DNA]</scope>
    <source>
        <strain evidence="2 3">CBS 147.97</strain>
    </source>
</reference>
<keyword evidence="3" id="KW-1185">Reference proteome</keyword>
<evidence type="ECO:0000313" key="3">
    <source>
        <dbReference type="Proteomes" id="UP000027730"/>
    </source>
</evidence>
<evidence type="ECO:0000313" key="2">
    <source>
        <dbReference type="EMBL" id="KEQ69430.1"/>
    </source>
</evidence>
<name>A0A074W8J4_9PEZI</name>
<accession>A0A074W8J4</accession>
<dbReference type="RefSeq" id="XP_013423632.1">
    <property type="nucleotide sequence ID" value="XM_013568178.1"/>
</dbReference>
<feature type="chain" id="PRO_5001702632" description="ASST-domain-containing protein" evidence="1">
    <location>
        <begin position="22"/>
        <end position="622"/>
    </location>
</feature>
<dbReference type="HOGENOM" id="CLU_018249_0_0_1"/>
<dbReference type="PANTHER" id="PTHR35340">
    <property type="entry name" value="PQQ ENZYME REPEAT PROTEIN-RELATED"/>
    <property type="match status" value="1"/>
</dbReference>
<dbReference type="PANTHER" id="PTHR35340:SF5">
    <property type="entry name" value="ASST-DOMAIN-CONTAINING PROTEIN"/>
    <property type="match status" value="1"/>
</dbReference>
<dbReference type="AlphaFoldDB" id="A0A074W8J4"/>
<protein>
    <recommendedName>
        <fullName evidence="4">ASST-domain-containing protein</fullName>
    </recommendedName>
</protein>
<organism evidence="2 3">
    <name type="scientific">Aureobasidium namibiae CBS 147.97</name>
    <dbReference type="NCBI Taxonomy" id="1043004"/>
    <lineage>
        <taxon>Eukaryota</taxon>
        <taxon>Fungi</taxon>
        <taxon>Dikarya</taxon>
        <taxon>Ascomycota</taxon>
        <taxon>Pezizomycotina</taxon>
        <taxon>Dothideomycetes</taxon>
        <taxon>Dothideomycetidae</taxon>
        <taxon>Dothideales</taxon>
        <taxon>Saccotheciaceae</taxon>
        <taxon>Aureobasidium</taxon>
    </lineage>
</organism>
<dbReference type="OrthoDB" id="5427350at2759"/>
<sequence length="622" mass="69619">MPRLLLLAGLLALSHIHRTVAEDVGTSFDTKDLQAFEHDFGSFPYKTFVSSDLISPILRRPSETVQCDDDNYIFLAPRGNQVPHPAVAIMDNAGEMVWQHYVEGQGYNLKVQEYQGEQVLTFWEGNDAVGGHGEGDYYMYNSRYEQIAKISAVKGLHADLHEMTITPQGTAIITVYEIYPVTVPGFVDDTDVLWIWDCLFQEIDIASNELVFQWRASEHHHLNETFRNIHDEGRTPNQPWDWYHMNSIQKDELGNYLVSARYTHTITYIDGNTGNIIWILGGKRNEFADLSTGKSKAVNIAYQHFARFHDLTEFPVLLADEIALHPAKDVDGMTKMLVSVFDNGADNGGTGERPSRGVLIEVTYPTTTRTWPKGTTYMARLIQEYVHPAQFVSSSQGSMQIIASNDTSDPRVLLGYGYVGVWTEFSADGEVLCDNRFSAMSSWGNGDVQSYRVLKAPWKGEPSWPPAVAFGQGKQQSSVFVSWNGATEVKTWKLQQASESACADDDWEDVSTTQKKGFETKLDVEDCDMRFLRVVGLDADGEVLGVSRTLDIGWEVGANGVFDGLELRGHSELQLAIISVAALALFVIGYESFRHVKSWIQAKWLGYEQVDEDSDVSSLALV</sequence>
<feature type="signal peptide" evidence="1">
    <location>
        <begin position="1"/>
        <end position="21"/>
    </location>
</feature>
<dbReference type="SUPFAM" id="SSF50969">
    <property type="entry name" value="YVTN repeat-like/Quinoprotein amine dehydrogenase"/>
    <property type="match status" value="1"/>
</dbReference>
<dbReference type="STRING" id="1043004.A0A074W8J4"/>
<dbReference type="GeneID" id="25412181"/>
<gene>
    <name evidence="2" type="ORF">M436DRAFT_55654</name>
</gene>
<keyword evidence="1" id="KW-0732">Signal</keyword>
<evidence type="ECO:0008006" key="4">
    <source>
        <dbReference type="Google" id="ProtNLM"/>
    </source>
</evidence>
<dbReference type="Proteomes" id="UP000027730">
    <property type="component" value="Unassembled WGS sequence"/>
</dbReference>
<evidence type="ECO:0000256" key="1">
    <source>
        <dbReference type="SAM" id="SignalP"/>
    </source>
</evidence>
<proteinExistence type="predicted"/>
<dbReference type="Pfam" id="PF14269">
    <property type="entry name" value="Arylsulfotran_2"/>
    <property type="match status" value="1"/>
</dbReference>
<dbReference type="InterPro" id="IPR053143">
    <property type="entry name" value="Arylsulfate_ST"/>
</dbReference>
<dbReference type="InterPro" id="IPR039535">
    <property type="entry name" value="ASST-like"/>
</dbReference>